<evidence type="ECO:0000313" key="2">
    <source>
        <dbReference type="Proteomes" id="UP000326582"/>
    </source>
</evidence>
<evidence type="ECO:0000313" key="1">
    <source>
        <dbReference type="EMBL" id="QFZ27652.1"/>
    </source>
</evidence>
<reference evidence="2" key="1">
    <citation type="journal article" date="2019" name="MBio">
        <title>Comparative genomics for the elucidation of multidrug resistance (MDR) in Candida lusitaniae.</title>
        <authorList>
            <person name="Kannan A."/>
            <person name="Asner S.A."/>
            <person name="Trachsel E."/>
            <person name="Kelly S."/>
            <person name="Parker J."/>
            <person name="Sanglard D."/>
        </authorList>
    </citation>
    <scope>NUCLEOTIDE SEQUENCE [LARGE SCALE GENOMIC DNA]</scope>
    <source>
        <strain evidence="2">P1</strain>
    </source>
</reference>
<dbReference type="EMBL" id="CP038486">
    <property type="protein sequence ID" value="QFZ27652.1"/>
    <property type="molecule type" value="Genomic_DNA"/>
</dbReference>
<gene>
    <name evidence="1" type="ORF">EJF14_30633</name>
</gene>
<sequence>MRKRTASGKNRDRKTKLTTSEAPSPTMSFIIRRQLSTLIPPKVASAKNIGSNPNAKRMADVVSFYKKLPTGPAPAAKKPTTPWGKYKAAYFDGDNASGKPLIHLAVVIILAGYTWEYQSHLKHHKH</sequence>
<accession>A0ACD0WKR9</accession>
<keyword evidence="2" id="KW-1185">Reference proteome</keyword>
<proteinExistence type="predicted"/>
<organism evidence="1 2">
    <name type="scientific">Clavispora lusitaniae</name>
    <name type="common">Candida lusitaniae</name>
    <dbReference type="NCBI Taxonomy" id="36911"/>
    <lineage>
        <taxon>Eukaryota</taxon>
        <taxon>Fungi</taxon>
        <taxon>Dikarya</taxon>
        <taxon>Ascomycota</taxon>
        <taxon>Saccharomycotina</taxon>
        <taxon>Pichiomycetes</taxon>
        <taxon>Metschnikowiaceae</taxon>
        <taxon>Clavispora</taxon>
    </lineage>
</organism>
<protein>
    <submittedName>
        <fullName evidence="1">ATP synthase subunit</fullName>
    </submittedName>
</protein>
<dbReference type="Proteomes" id="UP000326582">
    <property type="component" value="Chromosome 3"/>
</dbReference>
<name>A0ACD0WKR9_CLALS</name>